<keyword evidence="1" id="KW-0732">Signal</keyword>
<dbReference type="HOGENOM" id="CLU_1201008_0_0_1"/>
<dbReference type="EMBL" id="KB200484">
    <property type="protein sequence ID" value="ESP01528.1"/>
    <property type="molecule type" value="Genomic_DNA"/>
</dbReference>
<sequence length="231" mass="24933">MLKSILLVTLLCSVECQVKIKGRVTCDNVMEFYTDGVLRAVSNDWTQSSAIDVAKTTNVYAFKCTDQGVAAGIKGVFLNGVKTDASWKCLNTFQEGWNMPGFDDSSWPAATLPDPTIWGNRPADLGSVAQWIWTAGGISDSVVYCRKAVSEFVPNSLEACSAELMTSLASLPENLTGINSEIIANITSQLSQLAVSFPGISTFFQTSLNTSLSPINLKIAAAKFLLNDDKR</sequence>
<reference evidence="2 3" key="1">
    <citation type="journal article" date="2013" name="Nature">
        <title>Insights into bilaterian evolution from three spiralian genomes.</title>
        <authorList>
            <person name="Simakov O."/>
            <person name="Marletaz F."/>
            <person name="Cho S.J."/>
            <person name="Edsinger-Gonzales E."/>
            <person name="Havlak P."/>
            <person name="Hellsten U."/>
            <person name="Kuo D.H."/>
            <person name="Larsson T."/>
            <person name="Lv J."/>
            <person name="Arendt D."/>
            <person name="Savage R."/>
            <person name="Osoegawa K."/>
            <person name="de Jong P."/>
            <person name="Grimwood J."/>
            <person name="Chapman J.A."/>
            <person name="Shapiro H."/>
            <person name="Aerts A."/>
            <person name="Otillar R.P."/>
            <person name="Terry A.Y."/>
            <person name="Boore J.L."/>
            <person name="Grigoriev I.V."/>
            <person name="Lindberg D.R."/>
            <person name="Seaver E.C."/>
            <person name="Weisblat D.A."/>
            <person name="Putnam N.H."/>
            <person name="Rokhsar D.S."/>
        </authorList>
    </citation>
    <scope>NUCLEOTIDE SEQUENCE [LARGE SCALE GENOMIC DNA]</scope>
</reference>
<evidence type="ECO:0000313" key="3">
    <source>
        <dbReference type="Proteomes" id="UP000030746"/>
    </source>
</evidence>
<dbReference type="OrthoDB" id="5945683at2759"/>
<name>V4AVW0_LOTGI</name>
<gene>
    <name evidence="2" type="ORF">LOTGIDRAFT_238268</name>
</gene>
<dbReference type="Gene3D" id="2.60.120.260">
    <property type="entry name" value="Galactose-binding domain-like"/>
    <property type="match status" value="1"/>
</dbReference>
<protein>
    <recommendedName>
        <fullName evidence="4">C-type lectin domain-containing protein</fullName>
    </recommendedName>
</protein>
<accession>V4AVW0</accession>
<organism evidence="2 3">
    <name type="scientific">Lottia gigantea</name>
    <name type="common">Giant owl limpet</name>
    <dbReference type="NCBI Taxonomy" id="225164"/>
    <lineage>
        <taxon>Eukaryota</taxon>
        <taxon>Metazoa</taxon>
        <taxon>Spiralia</taxon>
        <taxon>Lophotrochozoa</taxon>
        <taxon>Mollusca</taxon>
        <taxon>Gastropoda</taxon>
        <taxon>Patellogastropoda</taxon>
        <taxon>Lottioidea</taxon>
        <taxon>Lottiidae</taxon>
        <taxon>Lottia</taxon>
    </lineage>
</organism>
<dbReference type="KEGG" id="lgi:LOTGIDRAFT_238268"/>
<dbReference type="RefSeq" id="XP_009047772.1">
    <property type="nucleotide sequence ID" value="XM_009049524.1"/>
</dbReference>
<feature type="chain" id="PRO_5004717016" description="C-type lectin domain-containing protein" evidence="1">
    <location>
        <begin position="17"/>
        <end position="231"/>
    </location>
</feature>
<dbReference type="AlphaFoldDB" id="V4AVW0"/>
<evidence type="ECO:0000313" key="2">
    <source>
        <dbReference type="EMBL" id="ESP01528.1"/>
    </source>
</evidence>
<dbReference type="CTD" id="20250705"/>
<proteinExistence type="predicted"/>
<dbReference type="Proteomes" id="UP000030746">
    <property type="component" value="Unassembled WGS sequence"/>
</dbReference>
<dbReference type="GeneID" id="20250705"/>
<keyword evidence="3" id="KW-1185">Reference proteome</keyword>
<evidence type="ECO:0008006" key="4">
    <source>
        <dbReference type="Google" id="ProtNLM"/>
    </source>
</evidence>
<evidence type="ECO:0000256" key="1">
    <source>
        <dbReference type="SAM" id="SignalP"/>
    </source>
</evidence>
<feature type="signal peptide" evidence="1">
    <location>
        <begin position="1"/>
        <end position="16"/>
    </location>
</feature>